<dbReference type="KEGG" id="lcre:Pla8534_23530"/>
<evidence type="ECO:0000256" key="1">
    <source>
        <dbReference type="ARBA" id="ARBA00005189"/>
    </source>
</evidence>
<dbReference type="GO" id="GO:0006654">
    <property type="term" value="P:phosphatidic acid biosynthetic process"/>
    <property type="evidence" value="ECO:0007669"/>
    <property type="project" value="TreeGrafter"/>
</dbReference>
<protein>
    <submittedName>
        <fullName evidence="6">Acyltransferase</fullName>
    </submittedName>
</protein>
<dbReference type="GO" id="GO:0003841">
    <property type="term" value="F:1-acylglycerol-3-phosphate O-acyltransferase activity"/>
    <property type="evidence" value="ECO:0007669"/>
    <property type="project" value="TreeGrafter"/>
</dbReference>
<dbReference type="InterPro" id="IPR002123">
    <property type="entry name" value="Plipid/glycerol_acylTrfase"/>
</dbReference>
<dbReference type="CDD" id="cd07989">
    <property type="entry name" value="LPLAT_AGPAT-like"/>
    <property type="match status" value="1"/>
</dbReference>
<dbReference type="PANTHER" id="PTHR10434">
    <property type="entry name" value="1-ACYL-SN-GLYCEROL-3-PHOSPHATE ACYLTRANSFERASE"/>
    <property type="match status" value="1"/>
</dbReference>
<name>A0A518DRV1_9BACT</name>
<organism evidence="6 7">
    <name type="scientific">Lignipirellula cremea</name>
    <dbReference type="NCBI Taxonomy" id="2528010"/>
    <lineage>
        <taxon>Bacteria</taxon>
        <taxon>Pseudomonadati</taxon>
        <taxon>Planctomycetota</taxon>
        <taxon>Planctomycetia</taxon>
        <taxon>Pirellulales</taxon>
        <taxon>Pirellulaceae</taxon>
        <taxon>Lignipirellula</taxon>
    </lineage>
</organism>
<evidence type="ECO:0000313" key="6">
    <source>
        <dbReference type="EMBL" id="QDU94561.1"/>
    </source>
</evidence>
<evidence type="ECO:0000259" key="5">
    <source>
        <dbReference type="SMART" id="SM00563"/>
    </source>
</evidence>
<accession>A0A518DRV1</accession>
<evidence type="ECO:0000313" key="7">
    <source>
        <dbReference type="Proteomes" id="UP000317648"/>
    </source>
</evidence>
<keyword evidence="3 6" id="KW-0012">Acyltransferase</keyword>
<dbReference type="SMART" id="SM00563">
    <property type="entry name" value="PlsC"/>
    <property type="match status" value="1"/>
</dbReference>
<dbReference type="EMBL" id="CP036433">
    <property type="protein sequence ID" value="QDU94561.1"/>
    <property type="molecule type" value="Genomic_DNA"/>
</dbReference>
<dbReference type="Pfam" id="PF01553">
    <property type="entry name" value="Acyltransferase"/>
    <property type="match status" value="1"/>
</dbReference>
<feature type="region of interest" description="Disordered" evidence="4">
    <location>
        <begin position="1"/>
        <end position="26"/>
    </location>
</feature>
<feature type="domain" description="Phospholipid/glycerol acyltransferase" evidence="5">
    <location>
        <begin position="91"/>
        <end position="209"/>
    </location>
</feature>
<evidence type="ECO:0000256" key="2">
    <source>
        <dbReference type="ARBA" id="ARBA00022679"/>
    </source>
</evidence>
<sequence length="302" mass="33692">MLQELPACFSGSKPQAPPPHQGRPIARLPELETPISPPSDMIVIESPRLPPVEIAPPQALYGTILKALGPAVRTYSRVEVRGLEHLPAGRALLAANHPGSLWWDAFCLAASMPERQIHFVAQEWDAETPLIGRFLRSTGCHFQRRSLTDVDIFDPVVAALQEEKLLAAFPEQAYHTWRSRRVLHRFSPHVAKYAALAEAPIIPCAVIGAEWAAATLTGWKRPGMPFHFPWAPPILLPLKIVIEFGPPATYAELLNEEPNSRGGECLYQHAADRLQVRVADLIGRHRPCEISREFYLNASSWW</sequence>
<gene>
    <name evidence="6" type="ORF">Pla8534_23530</name>
</gene>
<dbReference type="Proteomes" id="UP000317648">
    <property type="component" value="Chromosome"/>
</dbReference>
<dbReference type="RefSeq" id="WP_145053069.1">
    <property type="nucleotide sequence ID" value="NZ_CP036433.1"/>
</dbReference>
<keyword evidence="7" id="KW-1185">Reference proteome</keyword>
<comment type="pathway">
    <text evidence="1">Lipid metabolism.</text>
</comment>
<keyword evidence="2 6" id="KW-0808">Transferase</keyword>
<evidence type="ECO:0000256" key="4">
    <source>
        <dbReference type="SAM" id="MobiDB-lite"/>
    </source>
</evidence>
<dbReference type="PANTHER" id="PTHR10434:SF11">
    <property type="entry name" value="1-ACYL-SN-GLYCEROL-3-PHOSPHATE ACYLTRANSFERASE"/>
    <property type="match status" value="1"/>
</dbReference>
<reference evidence="6 7" key="1">
    <citation type="submission" date="2019-02" db="EMBL/GenBank/DDBJ databases">
        <title>Deep-cultivation of Planctomycetes and their phenomic and genomic characterization uncovers novel biology.</title>
        <authorList>
            <person name="Wiegand S."/>
            <person name="Jogler M."/>
            <person name="Boedeker C."/>
            <person name="Pinto D."/>
            <person name="Vollmers J."/>
            <person name="Rivas-Marin E."/>
            <person name="Kohn T."/>
            <person name="Peeters S.H."/>
            <person name="Heuer A."/>
            <person name="Rast P."/>
            <person name="Oberbeckmann S."/>
            <person name="Bunk B."/>
            <person name="Jeske O."/>
            <person name="Meyerdierks A."/>
            <person name="Storesund J.E."/>
            <person name="Kallscheuer N."/>
            <person name="Luecker S."/>
            <person name="Lage O.M."/>
            <person name="Pohl T."/>
            <person name="Merkel B.J."/>
            <person name="Hornburger P."/>
            <person name="Mueller R.-W."/>
            <person name="Bruemmer F."/>
            <person name="Labrenz M."/>
            <person name="Spormann A.M."/>
            <person name="Op den Camp H."/>
            <person name="Overmann J."/>
            <person name="Amann R."/>
            <person name="Jetten M.S.M."/>
            <person name="Mascher T."/>
            <person name="Medema M.H."/>
            <person name="Devos D.P."/>
            <person name="Kaster A.-K."/>
            <person name="Ovreas L."/>
            <person name="Rohde M."/>
            <person name="Galperin M.Y."/>
            <person name="Jogler C."/>
        </authorList>
    </citation>
    <scope>NUCLEOTIDE SEQUENCE [LARGE SCALE GENOMIC DNA]</scope>
    <source>
        <strain evidence="6 7">Pla85_3_4</strain>
    </source>
</reference>
<proteinExistence type="predicted"/>
<dbReference type="OrthoDB" id="9803035at2"/>
<dbReference type="AlphaFoldDB" id="A0A518DRV1"/>
<evidence type="ECO:0000256" key="3">
    <source>
        <dbReference type="ARBA" id="ARBA00023315"/>
    </source>
</evidence>